<evidence type="ECO:0000259" key="11">
    <source>
        <dbReference type="PROSITE" id="PS50059"/>
    </source>
</evidence>
<evidence type="ECO:0000256" key="8">
    <source>
        <dbReference type="ARBA" id="ARBA00037071"/>
    </source>
</evidence>
<dbReference type="GO" id="GO:0003755">
    <property type="term" value="F:peptidyl-prolyl cis-trans isomerase activity"/>
    <property type="evidence" value="ECO:0007669"/>
    <property type="project" value="UniProtKB-UniRule"/>
</dbReference>
<dbReference type="Proteomes" id="UP000184076">
    <property type="component" value="Unassembled WGS sequence"/>
</dbReference>
<dbReference type="STRING" id="1121391.SAMN02745206_03620"/>
<protein>
    <recommendedName>
        <fullName evidence="10">Peptidyl-prolyl cis-trans isomerase</fullName>
        <ecNumber evidence="10">5.2.1.8</ecNumber>
    </recommendedName>
</protein>
<organism evidence="12 13">
    <name type="scientific">Desulfacinum infernum DSM 9756</name>
    <dbReference type="NCBI Taxonomy" id="1121391"/>
    <lineage>
        <taxon>Bacteria</taxon>
        <taxon>Pseudomonadati</taxon>
        <taxon>Thermodesulfobacteriota</taxon>
        <taxon>Syntrophobacteria</taxon>
        <taxon>Syntrophobacterales</taxon>
        <taxon>Syntrophobacteraceae</taxon>
        <taxon>Desulfacinum</taxon>
    </lineage>
</organism>
<sequence length="167" mass="18836">MEILKDHFVVIEYTVRLDDGTVIKGDPEPASMNFAVGYDQLLPALESRLLGKKEGEKLSFTIPAKEAFGEKDPQQIRRKSYEEFPQGRNLEAGKWVVATNDSLGAQYTYYVLEKDDEGVVLDYNHPLAGKDLHYQVKIVSVRPLLPEELAELRPCKTGDLTRPEDLG</sequence>
<evidence type="ECO:0000256" key="3">
    <source>
        <dbReference type="ARBA" id="ARBA00006577"/>
    </source>
</evidence>
<dbReference type="SUPFAM" id="SSF54534">
    <property type="entry name" value="FKBP-like"/>
    <property type="match status" value="1"/>
</dbReference>
<evidence type="ECO:0000256" key="10">
    <source>
        <dbReference type="RuleBase" id="RU003915"/>
    </source>
</evidence>
<evidence type="ECO:0000256" key="7">
    <source>
        <dbReference type="ARBA" id="ARBA00023235"/>
    </source>
</evidence>
<gene>
    <name evidence="12" type="ORF">SAMN02745206_03620</name>
</gene>
<evidence type="ECO:0000256" key="4">
    <source>
        <dbReference type="ARBA" id="ARBA00022490"/>
    </source>
</evidence>
<proteinExistence type="inferred from homology"/>
<dbReference type="InterPro" id="IPR001179">
    <property type="entry name" value="PPIase_FKBP_dom"/>
</dbReference>
<evidence type="ECO:0000313" key="13">
    <source>
        <dbReference type="Proteomes" id="UP000184076"/>
    </source>
</evidence>
<comment type="similarity">
    <text evidence="3 10">Belongs to the FKBP-type PPIase family.</text>
</comment>
<evidence type="ECO:0000256" key="5">
    <source>
        <dbReference type="ARBA" id="ARBA00023110"/>
    </source>
</evidence>
<comment type="subcellular location">
    <subcellularLocation>
        <location evidence="2">Cytoplasm</location>
    </subcellularLocation>
</comment>
<evidence type="ECO:0000256" key="1">
    <source>
        <dbReference type="ARBA" id="ARBA00000971"/>
    </source>
</evidence>
<keyword evidence="4" id="KW-0963">Cytoplasm</keyword>
<comment type="catalytic activity">
    <reaction evidence="1 9 10">
        <text>[protein]-peptidylproline (omega=180) = [protein]-peptidylproline (omega=0)</text>
        <dbReference type="Rhea" id="RHEA:16237"/>
        <dbReference type="Rhea" id="RHEA-COMP:10747"/>
        <dbReference type="Rhea" id="RHEA-COMP:10748"/>
        <dbReference type="ChEBI" id="CHEBI:83833"/>
        <dbReference type="ChEBI" id="CHEBI:83834"/>
        <dbReference type="EC" id="5.2.1.8"/>
    </reaction>
</comment>
<dbReference type="AlphaFoldDB" id="A0A1M5IJZ2"/>
<dbReference type="EMBL" id="FQVB01000057">
    <property type="protein sequence ID" value="SHG28658.1"/>
    <property type="molecule type" value="Genomic_DNA"/>
</dbReference>
<dbReference type="GO" id="GO:0005737">
    <property type="term" value="C:cytoplasm"/>
    <property type="evidence" value="ECO:0007669"/>
    <property type="project" value="UniProtKB-SubCell"/>
</dbReference>
<reference evidence="13" key="1">
    <citation type="submission" date="2016-11" db="EMBL/GenBank/DDBJ databases">
        <authorList>
            <person name="Varghese N."/>
            <person name="Submissions S."/>
        </authorList>
    </citation>
    <scope>NUCLEOTIDE SEQUENCE [LARGE SCALE GENOMIC DNA]</scope>
    <source>
        <strain evidence="13">DSM 9756</strain>
    </source>
</reference>
<keyword evidence="6" id="KW-0143">Chaperone</keyword>
<keyword evidence="7 9" id="KW-0413">Isomerase</keyword>
<keyword evidence="5 9" id="KW-0697">Rotamase</keyword>
<dbReference type="RefSeq" id="WP_178372041.1">
    <property type="nucleotide sequence ID" value="NZ_FQVB01000057.1"/>
</dbReference>
<dbReference type="PANTHER" id="PTHR47861:SF3">
    <property type="entry name" value="FKBP-TYPE PEPTIDYL-PROLYL CIS-TRANS ISOMERASE SLYD"/>
    <property type="match status" value="1"/>
</dbReference>
<accession>A0A1M5IJZ2</accession>
<evidence type="ECO:0000313" key="12">
    <source>
        <dbReference type="EMBL" id="SHG28658.1"/>
    </source>
</evidence>
<feature type="domain" description="PPIase FKBP-type" evidence="11">
    <location>
        <begin position="6"/>
        <end position="90"/>
    </location>
</feature>
<evidence type="ECO:0000256" key="2">
    <source>
        <dbReference type="ARBA" id="ARBA00004496"/>
    </source>
</evidence>
<dbReference type="EC" id="5.2.1.8" evidence="10"/>
<evidence type="ECO:0000256" key="9">
    <source>
        <dbReference type="PROSITE-ProRule" id="PRU00277"/>
    </source>
</evidence>
<comment type="function">
    <text evidence="8">Also involved in hydrogenase metallocenter assembly, probably by participating in the nickel insertion step. This function in hydrogenase biosynthesis requires chaperone activity and the presence of the metal-binding domain, but not PPIase activity.</text>
</comment>
<evidence type="ECO:0000256" key="6">
    <source>
        <dbReference type="ARBA" id="ARBA00023186"/>
    </source>
</evidence>
<dbReference type="GO" id="GO:0042026">
    <property type="term" value="P:protein refolding"/>
    <property type="evidence" value="ECO:0007669"/>
    <property type="project" value="UniProtKB-ARBA"/>
</dbReference>
<keyword evidence="13" id="KW-1185">Reference proteome</keyword>
<dbReference type="PROSITE" id="PS50059">
    <property type="entry name" value="FKBP_PPIASE"/>
    <property type="match status" value="1"/>
</dbReference>
<name>A0A1M5IJZ2_9BACT</name>
<dbReference type="PANTHER" id="PTHR47861">
    <property type="entry name" value="FKBP-TYPE PEPTIDYL-PROLYL CIS-TRANS ISOMERASE SLYD"/>
    <property type="match status" value="1"/>
</dbReference>
<dbReference type="InterPro" id="IPR046357">
    <property type="entry name" value="PPIase_dom_sf"/>
</dbReference>
<dbReference type="Pfam" id="PF00254">
    <property type="entry name" value="FKBP_C"/>
    <property type="match status" value="1"/>
</dbReference>
<dbReference type="Gene3D" id="3.10.50.40">
    <property type="match status" value="1"/>
</dbReference>